<feature type="transmembrane region" description="Helical" evidence="6">
    <location>
        <begin position="78"/>
        <end position="97"/>
    </location>
</feature>
<keyword evidence="9" id="KW-1185">Reference proteome</keyword>
<evidence type="ECO:0000313" key="9">
    <source>
        <dbReference type="Proteomes" id="UP000193870"/>
    </source>
</evidence>
<comment type="subcellular location">
    <subcellularLocation>
        <location evidence="1">Membrane</location>
        <topology evidence="1">Multi-pass membrane protein</topology>
    </subcellularLocation>
</comment>
<dbReference type="InterPro" id="IPR036259">
    <property type="entry name" value="MFS_trans_sf"/>
</dbReference>
<keyword evidence="5 6" id="KW-0472">Membrane</keyword>
<name>A0A1Y5THT4_9RHOB</name>
<dbReference type="PROSITE" id="PS50850">
    <property type="entry name" value="MFS"/>
    <property type="match status" value="1"/>
</dbReference>
<evidence type="ECO:0000256" key="2">
    <source>
        <dbReference type="ARBA" id="ARBA00022448"/>
    </source>
</evidence>
<feature type="transmembrane region" description="Helical" evidence="6">
    <location>
        <begin position="222"/>
        <end position="242"/>
    </location>
</feature>
<feature type="transmembrane region" description="Helical" evidence="6">
    <location>
        <begin position="46"/>
        <end position="66"/>
    </location>
</feature>
<protein>
    <submittedName>
        <fullName evidence="8">Multidrug resistance protein stp</fullName>
    </submittedName>
</protein>
<proteinExistence type="predicted"/>
<feature type="transmembrane region" description="Helical" evidence="6">
    <location>
        <begin position="136"/>
        <end position="162"/>
    </location>
</feature>
<dbReference type="EMBL" id="FWFV01000010">
    <property type="protein sequence ID" value="SLN62364.1"/>
    <property type="molecule type" value="Genomic_DNA"/>
</dbReference>
<evidence type="ECO:0000259" key="7">
    <source>
        <dbReference type="PROSITE" id="PS50850"/>
    </source>
</evidence>
<dbReference type="InterPro" id="IPR020846">
    <property type="entry name" value="MFS_dom"/>
</dbReference>
<dbReference type="Gene3D" id="1.20.1720.10">
    <property type="entry name" value="Multidrug resistance protein D"/>
    <property type="match status" value="1"/>
</dbReference>
<sequence>MAPNASQVSRWSLAAIGSSVLLASLGTSIANVGLPTLMDHFGTSIQQAQWVVIAYLVASTALIVGAGRLGDLFGRRRMLLVGIMVFTLASALCAMASSLPLLIAARAVQGAGAAMMLALSMALAGDALPREMLGRAMGILGTMSAIGTALGPSLGGALIAAFGWQASFAIGLPLGALTAAMVLGGLPADRQIASNQQFDLTGTLTLAASLACYALSMTLNGGFGTLNLALLAAAVAGLLLFLRIEAQSVAPLVDLGVLSEPPLRTGQALAALIATVVMATLVVGPFYLAAGQGLDAAALGAVMSVGPAVAALAGVPSGRLVERLGAPTAVTLGLCVTGTGSLLLATLPSSAGVAGYTAALAVLTAGYALFQAANNAAVMSVANADRRGIVSSLLGLARKDDRAYEHVHIPKTGCLREEQTAGHQHVMNVAQCDVRVADEVKVVEAQNGIVSGRLHCDTLCRRCAKCEAVDGIGDALLFRNRNHPF</sequence>
<feature type="transmembrane region" description="Helical" evidence="6">
    <location>
        <begin position="353"/>
        <end position="370"/>
    </location>
</feature>
<dbReference type="CDD" id="cd17321">
    <property type="entry name" value="MFS_MMR_MDR_like"/>
    <property type="match status" value="1"/>
</dbReference>
<dbReference type="GO" id="GO:0016020">
    <property type="term" value="C:membrane"/>
    <property type="evidence" value="ECO:0007669"/>
    <property type="project" value="UniProtKB-SubCell"/>
</dbReference>
<dbReference type="PANTHER" id="PTHR42718">
    <property type="entry name" value="MAJOR FACILITATOR SUPERFAMILY MULTIDRUG TRANSPORTER MFSC"/>
    <property type="match status" value="1"/>
</dbReference>
<evidence type="ECO:0000256" key="5">
    <source>
        <dbReference type="ARBA" id="ARBA00023136"/>
    </source>
</evidence>
<keyword evidence="4 6" id="KW-1133">Transmembrane helix</keyword>
<dbReference type="GO" id="GO:0022857">
    <property type="term" value="F:transmembrane transporter activity"/>
    <property type="evidence" value="ECO:0007669"/>
    <property type="project" value="InterPro"/>
</dbReference>
<feature type="transmembrane region" description="Helical" evidence="6">
    <location>
        <begin position="296"/>
        <end position="315"/>
    </location>
</feature>
<dbReference type="AlphaFoldDB" id="A0A1Y5THT4"/>
<dbReference type="SUPFAM" id="SSF103473">
    <property type="entry name" value="MFS general substrate transporter"/>
    <property type="match status" value="1"/>
</dbReference>
<dbReference type="STRING" id="315423.SAMN04488020_11121"/>
<dbReference type="PANTHER" id="PTHR42718:SF9">
    <property type="entry name" value="MAJOR FACILITATOR SUPERFAMILY MULTIDRUG TRANSPORTER MFSC"/>
    <property type="match status" value="1"/>
</dbReference>
<accession>A0A1Y5THT4</accession>
<evidence type="ECO:0000313" key="8">
    <source>
        <dbReference type="EMBL" id="SLN62364.1"/>
    </source>
</evidence>
<feature type="transmembrane region" description="Helical" evidence="6">
    <location>
        <begin position="198"/>
        <end position="216"/>
    </location>
</feature>
<evidence type="ECO:0000256" key="4">
    <source>
        <dbReference type="ARBA" id="ARBA00022989"/>
    </source>
</evidence>
<evidence type="ECO:0000256" key="6">
    <source>
        <dbReference type="SAM" id="Phobius"/>
    </source>
</evidence>
<dbReference type="PRINTS" id="PR01036">
    <property type="entry name" value="TCRTETB"/>
</dbReference>
<evidence type="ECO:0000256" key="1">
    <source>
        <dbReference type="ARBA" id="ARBA00004141"/>
    </source>
</evidence>
<feature type="transmembrane region" description="Helical" evidence="6">
    <location>
        <begin position="268"/>
        <end position="290"/>
    </location>
</feature>
<keyword evidence="3 6" id="KW-0812">Transmembrane</keyword>
<reference evidence="8 9" key="1">
    <citation type="submission" date="2017-03" db="EMBL/GenBank/DDBJ databases">
        <authorList>
            <person name="Afonso C.L."/>
            <person name="Miller P.J."/>
            <person name="Scott M.A."/>
            <person name="Spackman E."/>
            <person name="Goraichik I."/>
            <person name="Dimitrov K.M."/>
            <person name="Suarez D.L."/>
            <person name="Swayne D.E."/>
        </authorList>
    </citation>
    <scope>NUCLEOTIDE SEQUENCE [LARGE SCALE GENOMIC DNA]</scope>
    <source>
        <strain evidence="8 9">CECT 7066</strain>
    </source>
</reference>
<feature type="transmembrane region" description="Helical" evidence="6">
    <location>
        <begin position="103"/>
        <end position="124"/>
    </location>
</feature>
<feature type="transmembrane region" description="Helical" evidence="6">
    <location>
        <begin position="327"/>
        <end position="347"/>
    </location>
</feature>
<feature type="domain" description="Major facilitator superfamily (MFS) profile" evidence="7">
    <location>
        <begin position="12"/>
        <end position="485"/>
    </location>
</feature>
<feature type="transmembrane region" description="Helical" evidence="6">
    <location>
        <begin position="168"/>
        <end position="186"/>
    </location>
</feature>
<dbReference type="Proteomes" id="UP000193870">
    <property type="component" value="Unassembled WGS sequence"/>
</dbReference>
<evidence type="ECO:0000256" key="3">
    <source>
        <dbReference type="ARBA" id="ARBA00022692"/>
    </source>
</evidence>
<dbReference type="InterPro" id="IPR011701">
    <property type="entry name" value="MFS"/>
</dbReference>
<gene>
    <name evidence="8" type="primary">stp</name>
    <name evidence="8" type="ORF">PAM7066_03096</name>
</gene>
<organism evidence="8 9">
    <name type="scientific">Palleronia marisminoris</name>
    <dbReference type="NCBI Taxonomy" id="315423"/>
    <lineage>
        <taxon>Bacteria</taxon>
        <taxon>Pseudomonadati</taxon>
        <taxon>Pseudomonadota</taxon>
        <taxon>Alphaproteobacteria</taxon>
        <taxon>Rhodobacterales</taxon>
        <taxon>Roseobacteraceae</taxon>
        <taxon>Palleronia</taxon>
    </lineage>
</organism>
<keyword evidence="2" id="KW-0813">Transport</keyword>
<dbReference type="Gene3D" id="1.20.1250.20">
    <property type="entry name" value="MFS general substrate transporter like domains"/>
    <property type="match status" value="1"/>
</dbReference>
<dbReference type="Pfam" id="PF07690">
    <property type="entry name" value="MFS_1"/>
    <property type="match status" value="1"/>
</dbReference>